<dbReference type="OrthoDB" id="9840133at2"/>
<keyword evidence="1" id="KW-1133">Transmembrane helix</keyword>
<keyword evidence="1" id="KW-0472">Membrane</keyword>
<gene>
    <name evidence="2" type="ORF">B4N89_45775</name>
</gene>
<accession>A0A1T3NJ50</accession>
<keyword evidence="1" id="KW-0812">Transmembrane</keyword>
<name>A0A1T3NJ50_9ACTN</name>
<sequence>MLISTTYTHTWRTGAAATFAAYPRWGRWGVVAVPVVVLLLAFPMGSLQMGLWSVFFVLFMVFVHGRHVRALIGQGAIDVVLDDEGFTRERPGVSTASIRWTATLGVRRQFGLLVIRTAPRSVASVPETAFNAEQLARLDEFIRMRNSPTVTAG</sequence>
<dbReference type="Proteomes" id="UP000190037">
    <property type="component" value="Unassembled WGS sequence"/>
</dbReference>
<organism evidence="2 3">
    <name type="scientific">Embleya scabrispora</name>
    <dbReference type="NCBI Taxonomy" id="159449"/>
    <lineage>
        <taxon>Bacteria</taxon>
        <taxon>Bacillati</taxon>
        <taxon>Actinomycetota</taxon>
        <taxon>Actinomycetes</taxon>
        <taxon>Kitasatosporales</taxon>
        <taxon>Streptomycetaceae</taxon>
        <taxon>Embleya</taxon>
    </lineage>
</organism>
<dbReference type="EMBL" id="MWQN01000005">
    <property type="protein sequence ID" value="OPC76788.1"/>
    <property type="molecule type" value="Genomic_DNA"/>
</dbReference>
<reference evidence="2 3" key="1">
    <citation type="submission" date="2017-03" db="EMBL/GenBank/DDBJ databases">
        <title>Draft genome sequence of Streptomyces scabrisporus NF3, endophyte isolated from Amphipterygium adstringens.</title>
        <authorList>
            <person name="Vazquez M."/>
            <person name="Ceapa C.D."/>
            <person name="Rodriguez Luna D."/>
            <person name="Sanchez Esquivel S."/>
        </authorList>
    </citation>
    <scope>NUCLEOTIDE SEQUENCE [LARGE SCALE GENOMIC DNA]</scope>
    <source>
        <strain evidence="2 3">NF3</strain>
    </source>
</reference>
<protein>
    <submittedName>
        <fullName evidence="2">Uncharacterized protein</fullName>
    </submittedName>
</protein>
<keyword evidence="3" id="KW-1185">Reference proteome</keyword>
<proteinExistence type="predicted"/>
<evidence type="ECO:0000256" key="1">
    <source>
        <dbReference type="SAM" id="Phobius"/>
    </source>
</evidence>
<evidence type="ECO:0000313" key="2">
    <source>
        <dbReference type="EMBL" id="OPC76788.1"/>
    </source>
</evidence>
<evidence type="ECO:0000313" key="3">
    <source>
        <dbReference type="Proteomes" id="UP000190037"/>
    </source>
</evidence>
<comment type="caution">
    <text evidence="2">The sequence shown here is derived from an EMBL/GenBank/DDBJ whole genome shotgun (WGS) entry which is preliminary data.</text>
</comment>
<feature type="transmembrane region" description="Helical" evidence="1">
    <location>
        <begin position="31"/>
        <end position="63"/>
    </location>
</feature>
<dbReference type="RefSeq" id="WP_078982637.1">
    <property type="nucleotide sequence ID" value="NZ_MWQN01000005.1"/>
</dbReference>
<dbReference type="AlphaFoldDB" id="A0A1T3NJ50"/>